<keyword evidence="9 22" id="KW-0297">G-protein coupled receptor</keyword>
<dbReference type="GO" id="GO:0007602">
    <property type="term" value="P:phototransduction"/>
    <property type="evidence" value="ECO:0007669"/>
    <property type="project" value="UniProtKB-KW"/>
</dbReference>
<evidence type="ECO:0000256" key="10">
    <source>
        <dbReference type="ARBA" id="ARBA00023136"/>
    </source>
</evidence>
<feature type="transmembrane region" description="Helical" evidence="22">
    <location>
        <begin position="203"/>
        <end position="223"/>
    </location>
</feature>
<evidence type="ECO:0000256" key="20">
    <source>
        <dbReference type="PIRSR" id="PIRSR600732-5"/>
    </source>
</evidence>
<accession>A0AAJ7U0E1</accession>
<evidence type="ECO:0000256" key="11">
    <source>
        <dbReference type="ARBA" id="ARBA00023157"/>
    </source>
</evidence>
<dbReference type="GO" id="GO:0004930">
    <property type="term" value="F:G protein-coupled receptor activity"/>
    <property type="evidence" value="ECO:0007669"/>
    <property type="project" value="UniProtKB-KW"/>
</dbReference>
<evidence type="ECO:0000256" key="19">
    <source>
        <dbReference type="PIRSR" id="PIRSR600732-4"/>
    </source>
</evidence>
<evidence type="ECO:0000256" key="21">
    <source>
        <dbReference type="PIRSR" id="PIRSR600732-50"/>
    </source>
</evidence>
<dbReference type="PANTHER" id="PTHR24240">
    <property type="entry name" value="OPSIN"/>
    <property type="match status" value="1"/>
</dbReference>
<dbReference type="InterPro" id="IPR017452">
    <property type="entry name" value="GPCR_Rhodpsn_7TM"/>
</dbReference>
<keyword evidence="5 22" id="KW-0812">Transmembrane</keyword>
<dbReference type="GO" id="GO:0009881">
    <property type="term" value="F:photoreceptor activity"/>
    <property type="evidence" value="ECO:0007669"/>
    <property type="project" value="UniProtKB-KW"/>
</dbReference>
<dbReference type="PROSITE" id="PS50262">
    <property type="entry name" value="G_PROTEIN_RECEP_F1_2"/>
    <property type="match status" value="1"/>
</dbReference>
<dbReference type="SMR" id="A0AAJ7U0E1"/>
<dbReference type="InterPro" id="IPR019477">
    <property type="entry name" value="Rhodopsin_N"/>
</dbReference>
<feature type="glycosylation site" description="N-linked (GlcNAc...) asparagine" evidence="19">
    <location>
        <position position="15"/>
    </location>
</feature>
<feature type="disulfide bond" evidence="18">
    <location>
        <begin position="110"/>
        <end position="187"/>
    </location>
</feature>
<dbReference type="PRINTS" id="PR00579">
    <property type="entry name" value="RHODOPSIN"/>
</dbReference>
<keyword evidence="2 22" id="KW-0600">Photoreceptor protein</keyword>
<name>A0AAJ7U0E1_PETMA</name>
<keyword evidence="20" id="KW-0449">Lipoprotein</keyword>
<dbReference type="PRINTS" id="PR00238">
    <property type="entry name" value="OPSIN"/>
</dbReference>
<evidence type="ECO:0000256" key="4">
    <source>
        <dbReference type="ARBA" id="ARBA00022606"/>
    </source>
</evidence>
<evidence type="ECO:0000256" key="23">
    <source>
        <dbReference type="SAM" id="MobiDB-lite"/>
    </source>
</evidence>
<feature type="domain" description="G-protein coupled receptors family 1 profile" evidence="24">
    <location>
        <begin position="54"/>
        <end position="306"/>
    </location>
</feature>
<evidence type="ECO:0000313" key="25">
    <source>
        <dbReference type="Proteomes" id="UP001318040"/>
    </source>
</evidence>
<gene>
    <name evidence="26" type="primary">RHO</name>
</gene>
<dbReference type="PROSITE" id="PS00237">
    <property type="entry name" value="G_PROTEIN_RECEP_F1_1"/>
    <property type="match status" value="1"/>
</dbReference>
<evidence type="ECO:0000256" key="7">
    <source>
        <dbReference type="ARBA" id="ARBA00022989"/>
    </source>
</evidence>
<dbReference type="Proteomes" id="UP001318040">
    <property type="component" value="Chromosome 46"/>
</dbReference>
<keyword evidence="16" id="KW-0862">Zinc</keyword>
<comment type="PTM">
    <text evidence="21">Contains one covalently linked retinal chromophore.</text>
</comment>
<evidence type="ECO:0000256" key="1">
    <source>
        <dbReference type="ARBA" id="ARBA00004141"/>
    </source>
</evidence>
<keyword evidence="25" id="KW-1185">Reference proteome</keyword>
<keyword evidence="3" id="KW-0597">Phosphoprotein</keyword>
<dbReference type="PRINTS" id="PR00237">
    <property type="entry name" value="GPCRRHODOPSN"/>
</dbReference>
<dbReference type="InterPro" id="IPR001760">
    <property type="entry name" value="Opsin"/>
</dbReference>
<protein>
    <recommendedName>
        <fullName evidence="22">Rhodopsin</fullName>
    </recommendedName>
</protein>
<evidence type="ECO:0000256" key="18">
    <source>
        <dbReference type="PIRSR" id="PIRSR600732-3"/>
    </source>
</evidence>
<keyword evidence="16" id="KW-0479">Metal-binding</keyword>
<keyword evidence="7 22" id="KW-1133">Transmembrane helix</keyword>
<evidence type="ECO:0000256" key="16">
    <source>
        <dbReference type="PIRSR" id="PIRSR600732-1"/>
    </source>
</evidence>
<comment type="subcellular location">
    <subcellularLocation>
        <location evidence="1 22">Membrane</location>
        <topology evidence="1 22">Multi-pass membrane protein</topology>
    </subcellularLocation>
</comment>
<evidence type="ECO:0000256" key="6">
    <source>
        <dbReference type="ARBA" id="ARBA00022925"/>
    </source>
</evidence>
<evidence type="ECO:0000256" key="22">
    <source>
        <dbReference type="RuleBase" id="RU004951"/>
    </source>
</evidence>
<evidence type="ECO:0000256" key="14">
    <source>
        <dbReference type="ARBA" id="ARBA00023224"/>
    </source>
</evidence>
<keyword evidence="6 21" id="KW-0681">Retinal protein</keyword>
<keyword evidence="15" id="KW-0844">Vision</keyword>
<feature type="transmembrane region" description="Helical" evidence="22">
    <location>
        <begin position="288"/>
        <end position="309"/>
    </location>
</feature>
<keyword evidence="4 22" id="KW-0716">Sensory transduction</keyword>
<dbReference type="FunFam" id="1.20.1070.10:FF:000018">
    <property type="entry name" value="Rhodopsin"/>
    <property type="match status" value="1"/>
</dbReference>
<dbReference type="GO" id="GO:0007601">
    <property type="term" value="P:visual perception"/>
    <property type="evidence" value="ECO:0007669"/>
    <property type="project" value="UniProtKB-KW"/>
</dbReference>
<evidence type="ECO:0000256" key="2">
    <source>
        <dbReference type="ARBA" id="ARBA00022543"/>
    </source>
</evidence>
<sequence length="353" mass="39669">MNGTEGENFYIPFSNKTGLARSPFEYPQYYLAEPWKYSVLAAYMFFLILVGFPVNFLTLFVTVQHKKLRTPLNYILLNLAVANLFMVLFGFTLTMYSSMNGYFVFGPTMCNFEGFFATLGGEMSLWSLVVLAIERYIVICKPMGNFRFGSTHAYMGVAFTWFMALSCAAPPLVGWSRYLPEGMQCSCGPDYYTLNPNFNNESFVIYMFLVHFIIPFIVIFFCYGRLLCTVKEAAAAQQESASTQKAEKEVTRMVVLMVIGFLVCWVPYASVAFYIFTHQGSDFGATFMTVPAFFAKTSALYNPIIYILMNKQFRNCMITTLCCGKNPLGDEDSGASTSKTEVSSVSTSQVSPA</sequence>
<feature type="site" description="Plays an important role in the conformation switch to the active conformation" evidence="17">
    <location>
        <position position="113"/>
    </location>
</feature>
<feature type="lipid moiety-binding region" description="S-palmitoyl cysteine" evidence="20">
    <location>
        <position position="322"/>
    </location>
</feature>
<comment type="similarity">
    <text evidence="22">Belongs to the G-protein coupled receptor 1 family. Opsin subfamily.</text>
</comment>
<evidence type="ECO:0000256" key="17">
    <source>
        <dbReference type="PIRSR" id="PIRSR600732-2"/>
    </source>
</evidence>
<dbReference type="KEGG" id="pmrn:116952281"/>
<feature type="transmembrane region" description="Helical" evidence="22">
    <location>
        <begin position="115"/>
        <end position="133"/>
    </location>
</feature>
<evidence type="ECO:0000256" key="3">
    <source>
        <dbReference type="ARBA" id="ARBA00022553"/>
    </source>
</evidence>
<keyword evidence="13 19" id="KW-0325">Glycoprotein</keyword>
<feature type="compositionally biased region" description="Low complexity" evidence="23">
    <location>
        <begin position="336"/>
        <end position="353"/>
    </location>
</feature>
<keyword evidence="14 22" id="KW-0807">Transducer</keyword>
<dbReference type="Pfam" id="PF10413">
    <property type="entry name" value="Rhodopsin_N"/>
    <property type="match status" value="1"/>
</dbReference>
<dbReference type="InterPro" id="IPR027430">
    <property type="entry name" value="Retinal_BS"/>
</dbReference>
<keyword evidence="12 22" id="KW-0675">Receptor</keyword>
<dbReference type="InterPro" id="IPR000732">
    <property type="entry name" value="Rhodopsin"/>
</dbReference>
<feature type="binding site" evidence="16">
    <location>
        <position position="279"/>
    </location>
    <ligand>
        <name>Zn(2+)</name>
        <dbReference type="ChEBI" id="CHEBI:29105"/>
    </ligand>
</feature>
<evidence type="ECO:0000256" key="13">
    <source>
        <dbReference type="ARBA" id="ARBA00023180"/>
    </source>
</evidence>
<feature type="binding site" evidence="16">
    <location>
        <position position="201"/>
    </location>
    <ligand>
        <name>Zn(2+)</name>
        <dbReference type="ChEBI" id="CHEBI:29105"/>
    </ligand>
</feature>
<dbReference type="SUPFAM" id="SSF81321">
    <property type="entry name" value="Family A G protein-coupled receptor-like"/>
    <property type="match status" value="1"/>
</dbReference>
<feature type="region of interest" description="Disordered" evidence="23">
    <location>
        <begin position="330"/>
        <end position="353"/>
    </location>
</feature>
<evidence type="ECO:0000256" key="8">
    <source>
        <dbReference type="ARBA" id="ARBA00022991"/>
    </source>
</evidence>
<dbReference type="AlphaFoldDB" id="A0AAJ7U0E1"/>
<reference evidence="26" key="1">
    <citation type="submission" date="2024-12" db="UniProtKB">
        <authorList>
            <consortium name="RefSeq"/>
        </authorList>
    </citation>
    <scope>IDENTIFICATION</scope>
    <source>
        <tissue evidence="26">Sperm</tissue>
    </source>
</reference>
<evidence type="ECO:0000313" key="26">
    <source>
        <dbReference type="RefSeq" id="XP_032827379.1"/>
    </source>
</evidence>
<keyword evidence="11 18" id="KW-1015">Disulfide bond</keyword>
<feature type="transmembrane region" description="Helical" evidence="22">
    <location>
        <begin position="40"/>
        <end position="63"/>
    </location>
</feature>
<feature type="transmembrane region" description="Helical" evidence="22">
    <location>
        <begin position="153"/>
        <end position="173"/>
    </location>
</feature>
<keyword evidence="10 22" id="KW-0472">Membrane</keyword>
<feature type="modified residue" description="N6-(retinylidene)lysine" evidence="21">
    <location>
        <position position="296"/>
    </location>
</feature>
<feature type="lipid moiety-binding region" description="S-palmitoyl cysteine" evidence="20">
    <location>
        <position position="323"/>
    </location>
</feature>
<dbReference type="GO" id="GO:0046872">
    <property type="term" value="F:metal ion binding"/>
    <property type="evidence" value="ECO:0007669"/>
    <property type="project" value="UniProtKB-KW"/>
</dbReference>
<dbReference type="InterPro" id="IPR050125">
    <property type="entry name" value="GPCR_opsins"/>
</dbReference>
<evidence type="ECO:0000256" key="9">
    <source>
        <dbReference type="ARBA" id="ARBA00023040"/>
    </source>
</evidence>
<keyword evidence="8 21" id="KW-0157">Chromophore</keyword>
<dbReference type="PROSITE" id="PS00238">
    <property type="entry name" value="OPSIN"/>
    <property type="match status" value="1"/>
</dbReference>
<evidence type="ECO:0000256" key="12">
    <source>
        <dbReference type="ARBA" id="ARBA00023170"/>
    </source>
</evidence>
<dbReference type="RefSeq" id="XP_032827379.1">
    <property type="nucleotide sequence ID" value="XM_032971488.1"/>
</dbReference>
<organism evidence="25 26">
    <name type="scientific">Petromyzon marinus</name>
    <name type="common">Sea lamprey</name>
    <dbReference type="NCBI Taxonomy" id="7757"/>
    <lineage>
        <taxon>Eukaryota</taxon>
        <taxon>Metazoa</taxon>
        <taxon>Chordata</taxon>
        <taxon>Craniata</taxon>
        <taxon>Vertebrata</taxon>
        <taxon>Cyclostomata</taxon>
        <taxon>Hyperoartia</taxon>
        <taxon>Petromyzontiformes</taxon>
        <taxon>Petromyzontidae</taxon>
        <taxon>Petromyzon</taxon>
    </lineage>
</organism>
<dbReference type="GeneID" id="116952281"/>
<evidence type="ECO:0000256" key="15">
    <source>
        <dbReference type="ARBA" id="ARBA00023305"/>
    </source>
</evidence>
<dbReference type="CTD" id="6010"/>
<feature type="glycosylation site" description="N-linked (GlcNAc...) asparagine" evidence="19">
    <location>
        <position position="2"/>
    </location>
</feature>
<feature type="transmembrane region" description="Helical" evidence="22">
    <location>
        <begin position="75"/>
        <end position="95"/>
    </location>
</feature>
<evidence type="ECO:0000256" key="5">
    <source>
        <dbReference type="ARBA" id="ARBA00022692"/>
    </source>
</evidence>
<dbReference type="Gene3D" id="1.20.1070.10">
    <property type="entry name" value="Rhodopsin 7-helix transmembrane proteins"/>
    <property type="match status" value="1"/>
</dbReference>
<proteinExistence type="inferred from homology"/>
<dbReference type="InterPro" id="IPR000276">
    <property type="entry name" value="GPCR_Rhodpsn"/>
</dbReference>
<feature type="transmembrane region" description="Helical" evidence="22">
    <location>
        <begin position="254"/>
        <end position="276"/>
    </location>
</feature>
<dbReference type="GO" id="GO:0016020">
    <property type="term" value="C:membrane"/>
    <property type="evidence" value="ECO:0007669"/>
    <property type="project" value="UniProtKB-SubCell"/>
</dbReference>
<dbReference type="Pfam" id="PF00001">
    <property type="entry name" value="7tm_1"/>
    <property type="match status" value="1"/>
</dbReference>
<evidence type="ECO:0000259" key="24">
    <source>
        <dbReference type="PROSITE" id="PS50262"/>
    </source>
</evidence>